<proteinExistence type="predicted"/>
<dbReference type="EMBL" id="BMAW01125188">
    <property type="protein sequence ID" value="GFU11232.1"/>
    <property type="molecule type" value="Genomic_DNA"/>
</dbReference>
<dbReference type="Proteomes" id="UP000887013">
    <property type="component" value="Unassembled WGS sequence"/>
</dbReference>
<keyword evidence="2" id="KW-1185">Reference proteome</keyword>
<protein>
    <submittedName>
        <fullName evidence="1">TD and POZ domain-containing protein 4</fullName>
    </submittedName>
</protein>
<gene>
    <name evidence="1" type="primary">Tdpoz4_36</name>
    <name evidence="1" type="ORF">NPIL_631501</name>
</gene>
<dbReference type="OrthoDB" id="6423593at2759"/>
<comment type="caution">
    <text evidence="1">The sequence shown here is derived from an EMBL/GenBank/DDBJ whole genome shotgun (WGS) entry which is preliminary data.</text>
</comment>
<dbReference type="PROSITE" id="PS51257">
    <property type="entry name" value="PROKAR_LIPOPROTEIN"/>
    <property type="match status" value="1"/>
</dbReference>
<dbReference type="SUPFAM" id="SSF49599">
    <property type="entry name" value="TRAF domain-like"/>
    <property type="match status" value="1"/>
</dbReference>
<evidence type="ECO:0000313" key="2">
    <source>
        <dbReference type="Proteomes" id="UP000887013"/>
    </source>
</evidence>
<organism evidence="1 2">
    <name type="scientific">Nephila pilipes</name>
    <name type="common">Giant wood spider</name>
    <name type="synonym">Nephila maculata</name>
    <dbReference type="NCBI Taxonomy" id="299642"/>
    <lineage>
        <taxon>Eukaryota</taxon>
        <taxon>Metazoa</taxon>
        <taxon>Ecdysozoa</taxon>
        <taxon>Arthropoda</taxon>
        <taxon>Chelicerata</taxon>
        <taxon>Arachnida</taxon>
        <taxon>Araneae</taxon>
        <taxon>Araneomorphae</taxon>
        <taxon>Entelegynae</taxon>
        <taxon>Araneoidea</taxon>
        <taxon>Nephilidae</taxon>
        <taxon>Nephila</taxon>
    </lineage>
</organism>
<accession>A0A8X6UHP9</accession>
<dbReference type="AlphaFoldDB" id="A0A8X6UHP9"/>
<reference evidence="1" key="1">
    <citation type="submission" date="2020-08" db="EMBL/GenBank/DDBJ databases">
        <title>Multicomponent nature underlies the extraordinary mechanical properties of spider dragline silk.</title>
        <authorList>
            <person name="Kono N."/>
            <person name="Nakamura H."/>
            <person name="Mori M."/>
            <person name="Yoshida Y."/>
            <person name="Ohtoshi R."/>
            <person name="Malay A.D."/>
            <person name="Moran D.A.P."/>
            <person name="Tomita M."/>
            <person name="Numata K."/>
            <person name="Arakawa K."/>
        </authorList>
    </citation>
    <scope>NUCLEOTIDE SEQUENCE</scope>
</reference>
<evidence type="ECO:0000313" key="1">
    <source>
        <dbReference type="EMBL" id="GFU11232.1"/>
    </source>
</evidence>
<sequence length="293" mass="34206">MDKGILNHLKPSYTYIWSVQSCYELLSPCRITSPVFIVESLQRTAWSLIIGEESDDILCILKRLDDDGPCSAVNILFEIALLNVDGKPLIFHTYQYSFLKDEAYFNFRFARIDDIFYGRRIEFVSNHALTFRCRMTSEQSAENYQDLCFACTRLAIEYKSFILVVKDFSTLQKGKTIPISLTEDNYILLDLCMVFENYKEFLTLFIRSTMALRFTYRICVMDLLGRVFASVQHKASLSTVAQFYLFEKKDLMDNHETCLPMNELTLRCEFIYGTGSQRSQIESLRRLPKFTKD</sequence>
<name>A0A8X6UHP9_NEPPI</name>